<evidence type="ECO:0000313" key="3">
    <source>
        <dbReference type="Proteomes" id="UP000314294"/>
    </source>
</evidence>
<dbReference type="Proteomes" id="UP000314294">
    <property type="component" value="Unassembled WGS sequence"/>
</dbReference>
<dbReference type="AlphaFoldDB" id="A0A4Z2E7C0"/>
<evidence type="ECO:0000256" key="1">
    <source>
        <dbReference type="SAM" id="MobiDB-lite"/>
    </source>
</evidence>
<comment type="caution">
    <text evidence="2">The sequence shown here is derived from an EMBL/GenBank/DDBJ whole genome shotgun (WGS) entry which is preliminary data.</text>
</comment>
<sequence>MAGNDEKAFPSASVGVVGISPAALLALFRPSDSCSLSAPSSGEPSGPPFLRPPGSPPPSLPLHLVLISPPPIPRLQTPRHRGD</sequence>
<organism evidence="2 3">
    <name type="scientific">Liparis tanakae</name>
    <name type="common">Tanaka's snailfish</name>
    <dbReference type="NCBI Taxonomy" id="230148"/>
    <lineage>
        <taxon>Eukaryota</taxon>
        <taxon>Metazoa</taxon>
        <taxon>Chordata</taxon>
        <taxon>Craniata</taxon>
        <taxon>Vertebrata</taxon>
        <taxon>Euteleostomi</taxon>
        <taxon>Actinopterygii</taxon>
        <taxon>Neopterygii</taxon>
        <taxon>Teleostei</taxon>
        <taxon>Neoteleostei</taxon>
        <taxon>Acanthomorphata</taxon>
        <taxon>Eupercaria</taxon>
        <taxon>Perciformes</taxon>
        <taxon>Cottioidei</taxon>
        <taxon>Cottales</taxon>
        <taxon>Liparidae</taxon>
        <taxon>Liparis</taxon>
    </lineage>
</organism>
<keyword evidence="3" id="KW-1185">Reference proteome</keyword>
<name>A0A4Z2E7C0_9TELE</name>
<dbReference type="EMBL" id="SRLO01015055">
    <property type="protein sequence ID" value="TNN24543.1"/>
    <property type="molecule type" value="Genomic_DNA"/>
</dbReference>
<feature type="compositionally biased region" description="Low complexity" evidence="1">
    <location>
        <begin position="32"/>
        <end position="44"/>
    </location>
</feature>
<proteinExistence type="predicted"/>
<protein>
    <submittedName>
        <fullName evidence="2">Uncharacterized protein</fullName>
    </submittedName>
</protein>
<accession>A0A4Z2E7C0</accession>
<reference evidence="2 3" key="1">
    <citation type="submission" date="2019-03" db="EMBL/GenBank/DDBJ databases">
        <title>First draft genome of Liparis tanakae, snailfish: a comprehensive survey of snailfish specific genes.</title>
        <authorList>
            <person name="Kim W."/>
            <person name="Song I."/>
            <person name="Jeong J.-H."/>
            <person name="Kim D."/>
            <person name="Kim S."/>
            <person name="Ryu S."/>
            <person name="Song J.Y."/>
            <person name="Lee S.K."/>
        </authorList>
    </citation>
    <scope>NUCLEOTIDE SEQUENCE [LARGE SCALE GENOMIC DNA]</scope>
    <source>
        <tissue evidence="2">Muscle</tissue>
    </source>
</reference>
<gene>
    <name evidence="2" type="ORF">EYF80_065331</name>
</gene>
<feature type="compositionally biased region" description="Pro residues" evidence="1">
    <location>
        <begin position="45"/>
        <end position="60"/>
    </location>
</feature>
<evidence type="ECO:0000313" key="2">
    <source>
        <dbReference type="EMBL" id="TNN24543.1"/>
    </source>
</evidence>
<feature type="region of interest" description="Disordered" evidence="1">
    <location>
        <begin position="32"/>
        <end position="83"/>
    </location>
</feature>